<dbReference type="AlphaFoldDB" id="A0AAD7UHG3"/>
<dbReference type="InterPro" id="IPR038363">
    <property type="entry name" value="LepA_C_sf"/>
</dbReference>
<keyword evidence="7" id="KW-0496">Mitochondrion</keyword>
<dbReference type="Proteomes" id="UP001230188">
    <property type="component" value="Unassembled WGS sequence"/>
</dbReference>
<dbReference type="SUPFAM" id="SSF50447">
    <property type="entry name" value="Translation proteins"/>
    <property type="match status" value="1"/>
</dbReference>
<comment type="caution">
    <text evidence="10">The sequence shown here is derived from an EMBL/GenBank/DDBJ whole genome shotgun (WGS) entry which is preliminary data.</text>
</comment>
<dbReference type="GO" id="GO:0006412">
    <property type="term" value="P:translation"/>
    <property type="evidence" value="ECO:0007669"/>
    <property type="project" value="UniProtKB-KW"/>
</dbReference>
<dbReference type="EC" id="3.6.5.n1" evidence="7"/>
<evidence type="ECO:0000256" key="4">
    <source>
        <dbReference type="ARBA" id="ARBA00022801"/>
    </source>
</evidence>
<keyword evidence="5 7" id="KW-0648">Protein biosynthesis</keyword>
<comment type="similarity">
    <text evidence="2">Belongs to the TRAFAC class translation factor GTPase superfamily. Classic translation factor GTPase family. LepA subfamily.</text>
</comment>
<comment type="similarity">
    <text evidence="7">Belongs to the GTP-binding elongation factor family. LepA subfamily.</text>
</comment>
<reference evidence="10" key="1">
    <citation type="submission" date="2023-01" db="EMBL/GenBank/DDBJ databases">
        <title>Metagenome sequencing of chrysophaentin producing Chrysophaeum taylorii.</title>
        <authorList>
            <person name="Davison J."/>
            <person name="Bewley C."/>
        </authorList>
    </citation>
    <scope>NUCLEOTIDE SEQUENCE</scope>
    <source>
        <strain evidence="10">NIES-1699</strain>
    </source>
</reference>
<dbReference type="PRINTS" id="PR00315">
    <property type="entry name" value="ELONGATNFCT"/>
</dbReference>
<dbReference type="Pfam" id="PF00679">
    <property type="entry name" value="EFG_C"/>
    <property type="match status" value="1"/>
</dbReference>
<dbReference type="Gene3D" id="3.30.70.2570">
    <property type="entry name" value="Elongation factor 4, C-terminal domain"/>
    <property type="match status" value="1"/>
</dbReference>
<dbReference type="InterPro" id="IPR035647">
    <property type="entry name" value="EFG_III/V"/>
</dbReference>
<dbReference type="GO" id="GO:0043022">
    <property type="term" value="F:ribosome binding"/>
    <property type="evidence" value="ECO:0007669"/>
    <property type="project" value="UniProtKB-UniRule"/>
</dbReference>
<dbReference type="InterPro" id="IPR000795">
    <property type="entry name" value="T_Tr_GTP-bd_dom"/>
</dbReference>
<dbReference type="CDD" id="cd03699">
    <property type="entry name" value="EF4_II"/>
    <property type="match status" value="1"/>
</dbReference>
<dbReference type="InterPro" id="IPR009000">
    <property type="entry name" value="Transl_B-barrel_sf"/>
</dbReference>
<protein>
    <recommendedName>
        <fullName evidence="7">Translation factor GUF1 homolog, mitochondrial</fullName>
        <ecNumber evidence="7">3.6.5.n1</ecNumber>
    </recommendedName>
    <alternativeName>
        <fullName evidence="7">Elongation factor 4 homolog</fullName>
        <shortName evidence="7">EF-4</shortName>
    </alternativeName>
    <alternativeName>
        <fullName evidence="7">GTPase GUF1 homolog</fullName>
    </alternativeName>
    <alternativeName>
        <fullName evidence="7">Ribosomal back-translocase</fullName>
    </alternativeName>
</protein>
<keyword evidence="7" id="KW-0999">Mitochondrion inner membrane</keyword>
<keyword evidence="7" id="KW-0472">Membrane</keyword>
<dbReference type="InterPro" id="IPR035654">
    <property type="entry name" value="LepA_IV"/>
</dbReference>
<feature type="domain" description="Tr-type G" evidence="9">
    <location>
        <begin position="399"/>
        <end position="581"/>
    </location>
</feature>
<dbReference type="Gene3D" id="3.30.70.240">
    <property type="match status" value="1"/>
</dbReference>
<dbReference type="SMART" id="SM00838">
    <property type="entry name" value="EFG_C"/>
    <property type="match status" value="1"/>
</dbReference>
<dbReference type="CDD" id="cd16260">
    <property type="entry name" value="EF4_III"/>
    <property type="match status" value="1"/>
</dbReference>
<dbReference type="PANTHER" id="PTHR43512">
    <property type="entry name" value="TRANSLATION FACTOR GUF1-RELATED"/>
    <property type="match status" value="1"/>
</dbReference>
<evidence type="ECO:0000256" key="3">
    <source>
        <dbReference type="ARBA" id="ARBA00022741"/>
    </source>
</evidence>
<evidence type="ECO:0000313" key="11">
    <source>
        <dbReference type="Proteomes" id="UP001230188"/>
    </source>
</evidence>
<dbReference type="Pfam" id="PF00009">
    <property type="entry name" value="GTP_EFTU"/>
    <property type="match status" value="1"/>
</dbReference>
<dbReference type="CDD" id="cd03709">
    <property type="entry name" value="lepA_C"/>
    <property type="match status" value="1"/>
</dbReference>
<evidence type="ECO:0000256" key="1">
    <source>
        <dbReference type="ARBA" id="ARBA00004229"/>
    </source>
</evidence>
<dbReference type="CDD" id="cd01890">
    <property type="entry name" value="LepA"/>
    <property type="match status" value="1"/>
</dbReference>
<dbReference type="GO" id="GO:0005743">
    <property type="term" value="C:mitochondrial inner membrane"/>
    <property type="evidence" value="ECO:0007669"/>
    <property type="project" value="UniProtKB-SubCell"/>
</dbReference>
<dbReference type="InterPro" id="IPR005225">
    <property type="entry name" value="Small_GTP-bd"/>
</dbReference>
<dbReference type="Pfam" id="PF06421">
    <property type="entry name" value="LepA_C"/>
    <property type="match status" value="1"/>
</dbReference>
<keyword evidence="4 7" id="KW-0378">Hydrolase</keyword>
<accession>A0AAD7UHG3</accession>
<dbReference type="HAMAP" id="MF_00071">
    <property type="entry name" value="LepA"/>
    <property type="match status" value="1"/>
</dbReference>
<proteinExistence type="inferred from homology"/>
<dbReference type="SUPFAM" id="SSF54980">
    <property type="entry name" value="EF-G C-terminal domain-like"/>
    <property type="match status" value="2"/>
</dbReference>
<keyword evidence="6 7" id="KW-0342">GTP-binding</keyword>
<dbReference type="GO" id="GO:0003924">
    <property type="term" value="F:GTPase activity"/>
    <property type="evidence" value="ECO:0007669"/>
    <property type="project" value="UniProtKB-UniRule"/>
</dbReference>
<comment type="caution">
    <text evidence="7">Lacks conserved residue(s) required for the propagation of feature annotation.</text>
</comment>
<evidence type="ECO:0000256" key="5">
    <source>
        <dbReference type="ARBA" id="ARBA00022917"/>
    </source>
</evidence>
<dbReference type="InterPro" id="IPR031157">
    <property type="entry name" value="G_TR_CS"/>
</dbReference>
<dbReference type="SUPFAM" id="SSF52540">
    <property type="entry name" value="P-loop containing nucleoside triphosphate hydrolases"/>
    <property type="match status" value="1"/>
</dbReference>
<dbReference type="GO" id="GO:0005525">
    <property type="term" value="F:GTP binding"/>
    <property type="evidence" value="ECO:0007669"/>
    <property type="project" value="UniProtKB-UniRule"/>
</dbReference>
<dbReference type="EMBL" id="JAQMWT010000322">
    <property type="protein sequence ID" value="KAJ8604816.1"/>
    <property type="molecule type" value="Genomic_DNA"/>
</dbReference>
<evidence type="ECO:0000259" key="9">
    <source>
        <dbReference type="PROSITE" id="PS51722"/>
    </source>
</evidence>
<dbReference type="InterPro" id="IPR000640">
    <property type="entry name" value="EFG_V-like"/>
</dbReference>
<evidence type="ECO:0000256" key="8">
    <source>
        <dbReference type="SAM" id="MobiDB-lite"/>
    </source>
</evidence>
<dbReference type="InterPro" id="IPR027417">
    <property type="entry name" value="P-loop_NTPase"/>
</dbReference>
<evidence type="ECO:0000256" key="6">
    <source>
        <dbReference type="ARBA" id="ARBA00023134"/>
    </source>
</evidence>
<dbReference type="GO" id="GO:0009507">
    <property type="term" value="C:chloroplast"/>
    <property type="evidence" value="ECO:0007669"/>
    <property type="project" value="UniProtKB-SubCell"/>
</dbReference>
<feature type="region of interest" description="Disordered" evidence="8">
    <location>
        <begin position="60"/>
        <end position="91"/>
    </location>
</feature>
<dbReference type="GO" id="GO:0045727">
    <property type="term" value="P:positive regulation of translation"/>
    <property type="evidence" value="ECO:0007669"/>
    <property type="project" value="UniProtKB-UniRule"/>
</dbReference>
<dbReference type="InterPro" id="IPR006297">
    <property type="entry name" value="EF-4"/>
</dbReference>
<gene>
    <name evidence="10" type="ORF">CTAYLR_001013</name>
</gene>
<dbReference type="PROSITE" id="PS51722">
    <property type="entry name" value="G_TR_2"/>
    <property type="match status" value="1"/>
</dbReference>
<dbReference type="FunFam" id="3.30.70.2570:FF:000001">
    <property type="entry name" value="Translation factor GUF1, mitochondrial"/>
    <property type="match status" value="1"/>
</dbReference>
<organism evidence="10 11">
    <name type="scientific">Chrysophaeum taylorii</name>
    <dbReference type="NCBI Taxonomy" id="2483200"/>
    <lineage>
        <taxon>Eukaryota</taxon>
        <taxon>Sar</taxon>
        <taxon>Stramenopiles</taxon>
        <taxon>Ochrophyta</taxon>
        <taxon>Pelagophyceae</taxon>
        <taxon>Pelagomonadales</taxon>
        <taxon>Pelagomonadaceae</taxon>
        <taxon>Chrysophaeum</taxon>
    </lineage>
</organism>
<comment type="catalytic activity">
    <reaction evidence="7">
        <text>GTP + H2O = GDP + phosphate + H(+)</text>
        <dbReference type="Rhea" id="RHEA:19669"/>
        <dbReference type="ChEBI" id="CHEBI:15377"/>
        <dbReference type="ChEBI" id="CHEBI:15378"/>
        <dbReference type="ChEBI" id="CHEBI:37565"/>
        <dbReference type="ChEBI" id="CHEBI:43474"/>
        <dbReference type="ChEBI" id="CHEBI:58189"/>
        <dbReference type="EC" id="3.6.5.n1"/>
    </reaction>
</comment>
<sequence length="1029" mass="113209">MIACEGRACARGDEEGWVCRSCERGREREVVGAVLERALARLSESSEDLRAAWRRQQRERRKGLWSPTGRRSLRRTKSPSSPPKSRESDFKERAGIALRRGAAGLGASVVGDEYVGRLAEFFPPSAQALRRAYEACVEVLPEGDAEEWGVVELAQAYYAYWRPKTVRVVLLAESHVHTAANEAARSFGPLEGYDGPRAFVALVYCLGYGENEALDAPLERNKGTPQFWQLLAAARGDTDAGLLKRDTKVRDRRLASKLELLRALKREGIWLVDASVVGFYIPQAPEYRRSPVSGDVHRLSKSRPPKGAKRPALVVSWELYVKHVVREAADAGHLRAVVPIGMEVWQALGRDRLELAATAAATVAEPLPAPNAWLKGGYGPHLAHLTEFRGALETAPEVSKIRNFAIIAHIDHGKSTLADRMLEMTKTVAMRDMQAQLLDSMDLERERGITIKLNSARMTYQARDGERYILNMFDSPGHVDFSYEVSRSLAACEGALLIVDAAQGVQAQTLANVYLALENDLEIIPVLNKIDLPAAEPDRVAEEIETTIGLDCSDAVPCSAKSGLGVDEVLEAIVARVPPPRNQPEASSSGPTRALIFDSVFDAFRGVIVYFRVIDGPGIKKGDRVKFLASGKAYDATEVGVMTPARIPVTERALGPGEVGYLCAAIKQVDDARVGDTITVLRRGLSNSDEDGVEALPGYAEATPMVYAGVFPVDADQYGPLRDALGKLKLNDAALRYETENSPAMGFGFRCGFLGLLHMEIVQERLEREYDLDLVITAPAVVYKVVPAGPEAAELVDKILNDEEDERIVSVDNPSRMPDKERNQRVLEPYVKLEIIAPTDFTGALIELAQERRGELVDVKYLTQTRTTIVYDIPLAEVITDFFDQVKSRTRGFASMEYAISGYRESPLVRLDVKINGEIAPPLSTVVHEADAQAAGKVLVRKLKDFIPRQLFKIPIQACVGVQPVASVQISALRKDVLAKCYGGDISRKKKLLQKQAKGKKRMKQMGKVSVPQEAFMSVLNLRDADGDY</sequence>
<dbReference type="PROSITE" id="PS00301">
    <property type="entry name" value="G_TR_1"/>
    <property type="match status" value="1"/>
</dbReference>
<dbReference type="FunFam" id="3.40.50.300:FF:000078">
    <property type="entry name" value="Elongation factor 4"/>
    <property type="match status" value="1"/>
</dbReference>
<dbReference type="GO" id="GO:0005759">
    <property type="term" value="C:mitochondrial matrix"/>
    <property type="evidence" value="ECO:0007669"/>
    <property type="project" value="UniProtKB-UniRule"/>
</dbReference>
<evidence type="ECO:0000313" key="10">
    <source>
        <dbReference type="EMBL" id="KAJ8604816.1"/>
    </source>
</evidence>
<comment type="function">
    <text evidence="7">Promotes mitochondrial protein synthesis. May act as a fidelity factor of the translation reaction, by catalyzing a one-codon backward translocation of tRNAs on improperly translocated ribosomes. Binds to mitochondrial ribosomes in a GTP-dependent manner.</text>
</comment>
<feature type="binding site" evidence="7">
    <location>
        <begin position="408"/>
        <end position="415"/>
    </location>
    <ligand>
        <name>GTP</name>
        <dbReference type="ChEBI" id="CHEBI:37565"/>
    </ligand>
</feature>
<name>A0AAD7UHG3_9STRA</name>
<dbReference type="Gene3D" id="3.40.50.300">
    <property type="entry name" value="P-loop containing nucleotide triphosphate hydrolases"/>
    <property type="match status" value="1"/>
</dbReference>
<keyword evidence="3 7" id="KW-0547">Nucleotide-binding</keyword>
<dbReference type="NCBIfam" id="TIGR01393">
    <property type="entry name" value="lepA"/>
    <property type="match status" value="1"/>
</dbReference>
<dbReference type="FunFam" id="2.40.30.10:FF:000015">
    <property type="entry name" value="Translation factor GUF1, mitochondrial"/>
    <property type="match status" value="1"/>
</dbReference>
<feature type="binding site" evidence="7">
    <location>
        <begin position="528"/>
        <end position="531"/>
    </location>
    <ligand>
        <name>GTP</name>
        <dbReference type="ChEBI" id="CHEBI:37565"/>
    </ligand>
</feature>
<evidence type="ECO:0000256" key="2">
    <source>
        <dbReference type="ARBA" id="ARBA00005454"/>
    </source>
</evidence>
<dbReference type="Gene3D" id="3.30.70.870">
    <property type="entry name" value="Elongation Factor G (Translational Gtpase), domain 3"/>
    <property type="match status" value="1"/>
</dbReference>
<dbReference type="NCBIfam" id="TIGR00231">
    <property type="entry name" value="small_GTP"/>
    <property type="match status" value="1"/>
</dbReference>
<keyword evidence="11" id="KW-1185">Reference proteome</keyword>
<dbReference type="Gene3D" id="2.40.30.10">
    <property type="entry name" value="Translation factors"/>
    <property type="match status" value="1"/>
</dbReference>
<dbReference type="FunFam" id="3.30.70.870:FF:000004">
    <property type="entry name" value="Translation factor GUF1, mitochondrial"/>
    <property type="match status" value="1"/>
</dbReference>
<evidence type="ECO:0000256" key="7">
    <source>
        <dbReference type="HAMAP-Rule" id="MF_03137"/>
    </source>
</evidence>
<dbReference type="PANTHER" id="PTHR43512:SF4">
    <property type="entry name" value="TRANSLATION FACTOR GUF1 HOMOLOG, CHLOROPLASTIC"/>
    <property type="match status" value="1"/>
</dbReference>
<dbReference type="InterPro" id="IPR013842">
    <property type="entry name" value="LepA_CTD"/>
</dbReference>
<comment type="subcellular location">
    <subcellularLocation>
        <location evidence="7">Mitochondrion inner membrane</location>
        <topology evidence="7">Peripheral membrane protein</topology>
        <orientation evidence="7">Matrix side</orientation>
    </subcellularLocation>
    <subcellularLocation>
        <location evidence="1">Plastid</location>
        <location evidence="1">Chloroplast</location>
    </subcellularLocation>
</comment>